<dbReference type="InterPro" id="IPR025527">
    <property type="entry name" value="HUWE1/Rev1_UBM"/>
</dbReference>
<evidence type="ECO:0000256" key="3">
    <source>
        <dbReference type="ARBA" id="ARBA00012485"/>
    </source>
</evidence>
<dbReference type="PANTHER" id="PTHR11254">
    <property type="entry name" value="HECT DOMAIN UBIQUITIN-PROTEIN LIGASE"/>
    <property type="match status" value="1"/>
</dbReference>
<feature type="non-terminal residue" evidence="9">
    <location>
        <position position="1"/>
    </location>
</feature>
<dbReference type="Proteomes" id="UP001476798">
    <property type="component" value="Unassembled WGS sequence"/>
</dbReference>
<dbReference type="Gene3D" id="6.10.250.1630">
    <property type="match status" value="1"/>
</dbReference>
<accession>A0ABV0MGR8</accession>
<evidence type="ECO:0000256" key="5">
    <source>
        <dbReference type="ARBA" id="ARBA00022786"/>
    </source>
</evidence>
<feature type="region of interest" description="Disordered" evidence="7">
    <location>
        <begin position="277"/>
        <end position="301"/>
    </location>
</feature>
<comment type="caution">
    <text evidence="9">The sequence shown here is derived from an EMBL/GenBank/DDBJ whole genome shotgun (WGS) entry which is preliminary data.</text>
</comment>
<dbReference type="SMART" id="SM00119">
    <property type="entry name" value="HECTc"/>
    <property type="match status" value="1"/>
</dbReference>
<dbReference type="PANTHER" id="PTHR11254:SF67">
    <property type="entry name" value="E3 UBIQUITIN-PROTEIN LIGASE HUWE1"/>
    <property type="match status" value="1"/>
</dbReference>
<evidence type="ECO:0000256" key="2">
    <source>
        <dbReference type="ARBA" id="ARBA00004906"/>
    </source>
</evidence>
<dbReference type="Pfam" id="PF14377">
    <property type="entry name" value="UBM"/>
    <property type="match status" value="3"/>
</dbReference>
<comment type="pathway">
    <text evidence="2">Protein modification; protein ubiquitination.</text>
</comment>
<dbReference type="InterPro" id="IPR000569">
    <property type="entry name" value="HECT_dom"/>
</dbReference>
<evidence type="ECO:0000313" key="10">
    <source>
        <dbReference type="Proteomes" id="UP001476798"/>
    </source>
</evidence>
<dbReference type="InterPro" id="IPR035983">
    <property type="entry name" value="Hect_E3_ubiquitin_ligase"/>
</dbReference>
<dbReference type="InterPro" id="IPR050409">
    <property type="entry name" value="E3_ubiq-protein_ligase"/>
</dbReference>
<name>A0ABV0MGR8_9TELE</name>
<keyword evidence="4" id="KW-0808">Transferase</keyword>
<dbReference type="Pfam" id="PF00632">
    <property type="entry name" value="HECT"/>
    <property type="match status" value="1"/>
</dbReference>
<dbReference type="EC" id="2.3.2.26" evidence="3"/>
<feature type="region of interest" description="Disordered" evidence="7">
    <location>
        <begin position="229"/>
        <end position="253"/>
    </location>
</feature>
<keyword evidence="5 6" id="KW-0833">Ubl conjugation pathway</keyword>
<evidence type="ECO:0000259" key="8">
    <source>
        <dbReference type="PROSITE" id="PS50237"/>
    </source>
</evidence>
<feature type="region of interest" description="Disordered" evidence="7">
    <location>
        <begin position="645"/>
        <end position="673"/>
    </location>
</feature>
<feature type="compositionally biased region" description="Basic and acidic residues" evidence="7">
    <location>
        <begin position="966"/>
        <end position="984"/>
    </location>
</feature>
<feature type="domain" description="HECT" evidence="8">
    <location>
        <begin position="1170"/>
        <end position="1506"/>
    </location>
</feature>
<protein>
    <recommendedName>
        <fullName evidence="3">HECT-type E3 ubiquitin transferase</fullName>
        <ecNumber evidence="3">2.3.2.26</ecNumber>
    </recommendedName>
</protein>
<evidence type="ECO:0000256" key="6">
    <source>
        <dbReference type="PROSITE-ProRule" id="PRU00104"/>
    </source>
</evidence>
<feature type="region of interest" description="Disordered" evidence="7">
    <location>
        <begin position="481"/>
        <end position="513"/>
    </location>
</feature>
<feature type="region of interest" description="Disordered" evidence="7">
    <location>
        <begin position="966"/>
        <end position="985"/>
    </location>
</feature>
<proteinExistence type="predicted"/>
<feature type="region of interest" description="Disordered" evidence="7">
    <location>
        <begin position="1031"/>
        <end position="1067"/>
    </location>
</feature>
<dbReference type="Gene3D" id="3.90.1750.10">
    <property type="entry name" value="Hect, E3 ligase catalytic domains"/>
    <property type="match status" value="1"/>
</dbReference>
<dbReference type="Gene3D" id="3.30.2410.10">
    <property type="entry name" value="Hect, E3 ligase catalytic domain"/>
    <property type="match status" value="1"/>
</dbReference>
<dbReference type="Gene3D" id="3.30.2160.10">
    <property type="entry name" value="Hect, E3 ligase catalytic domain"/>
    <property type="match status" value="1"/>
</dbReference>
<evidence type="ECO:0000256" key="1">
    <source>
        <dbReference type="ARBA" id="ARBA00000885"/>
    </source>
</evidence>
<feature type="compositionally biased region" description="Polar residues" evidence="7">
    <location>
        <begin position="145"/>
        <end position="156"/>
    </location>
</feature>
<evidence type="ECO:0000313" key="9">
    <source>
        <dbReference type="EMBL" id="MEQ2158186.1"/>
    </source>
</evidence>
<feature type="compositionally biased region" description="Pro residues" evidence="7">
    <location>
        <begin position="1053"/>
        <end position="1062"/>
    </location>
</feature>
<gene>
    <name evidence="9" type="primary">HUWE1</name>
    <name evidence="9" type="ORF">GOODEAATRI_009699</name>
</gene>
<feature type="active site" description="Glycyl thioester intermediate" evidence="6">
    <location>
        <position position="1473"/>
    </location>
</feature>
<feature type="region of interest" description="Disordered" evidence="7">
    <location>
        <begin position="86"/>
        <end position="118"/>
    </location>
</feature>
<reference evidence="9 10" key="1">
    <citation type="submission" date="2021-06" db="EMBL/GenBank/DDBJ databases">
        <authorList>
            <person name="Palmer J.M."/>
        </authorList>
    </citation>
    <scope>NUCLEOTIDE SEQUENCE [LARGE SCALE GENOMIC DNA]</scope>
    <source>
        <strain evidence="9 10">GA_2019</strain>
        <tissue evidence="9">Muscle</tissue>
    </source>
</reference>
<feature type="compositionally biased region" description="Low complexity" evidence="7">
    <location>
        <begin position="653"/>
        <end position="670"/>
    </location>
</feature>
<feature type="compositionally biased region" description="Basic and acidic residues" evidence="7">
    <location>
        <begin position="157"/>
        <end position="167"/>
    </location>
</feature>
<evidence type="ECO:0000256" key="4">
    <source>
        <dbReference type="ARBA" id="ARBA00022679"/>
    </source>
</evidence>
<comment type="catalytic activity">
    <reaction evidence="1">
        <text>S-ubiquitinyl-[E2 ubiquitin-conjugating enzyme]-L-cysteine + [acceptor protein]-L-lysine = [E2 ubiquitin-conjugating enzyme]-L-cysteine + N(6)-ubiquitinyl-[acceptor protein]-L-lysine.</text>
        <dbReference type="EC" id="2.3.2.26"/>
    </reaction>
</comment>
<dbReference type="EMBL" id="JAHRIO010000549">
    <property type="protein sequence ID" value="MEQ2158186.1"/>
    <property type="molecule type" value="Genomic_DNA"/>
</dbReference>
<sequence length="1506" mass="164544">ADGKVNLFFCCTYLEILPYDLISWVLDWKQLMVRRTLQALVSLETAISQQVHQPIADLLLAESHASSLAALAGAGLPTLSETLRPNTEAEASQMEMSPAPTTGERVGGGGGGGALDEDREGRLTLNRQFIQSPASATQEEAALNPPQTTQLSQELSGSRESELTDRQTDADTGWVTFVIFQIKLIAYTTHSLSMKLSICGISLPEGVDPSFLAALPEDIRREVLQNQLGIRPPSRPPAATTLPSSAAPVLGGPGVTEVSPEFLAALPPAIQEEVLAQQRAEQQRRELAQQPPQGDTPLDPVTFIQTLPSELRRSVLEDMEDSVLAVMPPDIAAEAAALRREQEARQRQLMHERLFGHSSSSALSAILRSPAFTSRLGSNRGVQYTRLAVQRGGPFQMGGTNHRPSSSSVDSLLRLRGRLLLDHEALSCLLVLLFVDEPKLNTSRLHRVLRNLCYHSQTRGWVIRSLLSILQRSSESEVCLETSRLEDPRGKRSTQGGCGGKGSATSSLSSSSSSSSLELLNRVESRSSSQLSWLSVSMDAALGCRTNIFQIQRASGRKHADRHSVGGSTGSGALGVSGSATGVTCAGGGGSTVHIHPQAAPVVCRHVLDTLIQLAKVFPSHFTQQRCKDVSAAASDLDSRLCSGSSGGGSGVGSSRSGSQSQSNPNTQNSLGYSVATPQSLGISTDFWDLLVKLDNMNVSRKGKASMKTVTLGGGVEAEGSQFSLETSPLGQLMNMLSHPVIRRSSLLTEKLLRLLSLISIALPDNKATEVNAGHPTPQAANPNTASSGPTGSIVTPALVGSAQPTVTALGASGGAAAQGTSSGTSITVSQASSTMISIPTSTGITSTEEGLEDAANILLQLSRGDGSTRDTVLRLLLSGARHLGYTLCKQIGTLLAELREYNLEQQRQAQADSHSPDAPPEDPSISARLKGKMTSSSLGSASSIQAAVRQLEAEADAIIQMVREGQRAHEDGSTQSESEEKLPDLPLLSEQLLLDELWDMLGECLKELEESHDQHAPAVEAFFLVHATERESKPPVRDTRESQLSHIKDEPPPLSPAPLTPATPSSLDPFFSREPSSMHISSNLPPDTQKFLRFAVLNQILRQSTTHLADGPFAVLVDYIRILDFDVKRKYFRQELERLDEGLRKEDMAVHVRRDHVFEDSYRELHRKSPEDMKNRLYIVFEGEEGQDAGGLLREWYMIISREMFNPMYALFCTSPGDRVTYTINPSSHCNPNHLSYFKFVGRVVAKAVYDNRLLECYFTRSFYKHILGKSVRYTDMESEDYPFFQGLVYLLENDVSTMGYELTFSTEVQEFGVCEVRDLKPNGANIVVTEENKKEYVHLVCQMKMTGAIRKQLAAFLEGFYEIIPKRLISIFTEQELELLISGLPTIDIDDLKANTEYHKYQSSSIQIQWFWRALRSFDQADRAKFLQFVTGTSKVPLQGFAALEGMNGIQKFQIHRDDRSTDRLPSAHTCFNQLDLPAYESYEKLRHMLLLAIQECSEGFGLA</sequence>
<dbReference type="CDD" id="cd00078">
    <property type="entry name" value="HECTc"/>
    <property type="match status" value="1"/>
</dbReference>
<evidence type="ECO:0000256" key="7">
    <source>
        <dbReference type="SAM" id="MobiDB-lite"/>
    </source>
</evidence>
<dbReference type="PROSITE" id="PS50237">
    <property type="entry name" value="HECT"/>
    <property type="match status" value="1"/>
</dbReference>
<feature type="compositionally biased region" description="Basic and acidic residues" evidence="7">
    <location>
        <begin position="1031"/>
        <end position="1052"/>
    </location>
</feature>
<feature type="compositionally biased region" description="Low complexity" evidence="7">
    <location>
        <begin position="237"/>
        <end position="248"/>
    </location>
</feature>
<feature type="region of interest" description="Disordered" evidence="7">
    <location>
        <begin position="770"/>
        <end position="797"/>
    </location>
</feature>
<feature type="compositionally biased region" description="Gly residues" evidence="7">
    <location>
        <begin position="105"/>
        <end position="114"/>
    </location>
</feature>
<feature type="compositionally biased region" description="Polar residues" evidence="7">
    <location>
        <begin position="779"/>
        <end position="794"/>
    </location>
</feature>
<dbReference type="SUPFAM" id="SSF56204">
    <property type="entry name" value="Hect, E3 ligase catalytic domain"/>
    <property type="match status" value="1"/>
</dbReference>
<organism evidence="9 10">
    <name type="scientific">Goodea atripinnis</name>
    <dbReference type="NCBI Taxonomy" id="208336"/>
    <lineage>
        <taxon>Eukaryota</taxon>
        <taxon>Metazoa</taxon>
        <taxon>Chordata</taxon>
        <taxon>Craniata</taxon>
        <taxon>Vertebrata</taxon>
        <taxon>Euteleostomi</taxon>
        <taxon>Actinopterygii</taxon>
        <taxon>Neopterygii</taxon>
        <taxon>Teleostei</taxon>
        <taxon>Neoteleostei</taxon>
        <taxon>Acanthomorphata</taxon>
        <taxon>Ovalentaria</taxon>
        <taxon>Atherinomorphae</taxon>
        <taxon>Cyprinodontiformes</taxon>
        <taxon>Goodeidae</taxon>
        <taxon>Goodea</taxon>
    </lineage>
</organism>
<feature type="region of interest" description="Disordered" evidence="7">
    <location>
        <begin position="907"/>
        <end position="933"/>
    </location>
</feature>
<keyword evidence="10" id="KW-1185">Reference proteome</keyword>
<feature type="region of interest" description="Disordered" evidence="7">
    <location>
        <begin position="134"/>
        <end position="167"/>
    </location>
</feature>